<keyword evidence="5" id="KW-1185">Reference proteome</keyword>
<organism evidence="4 5">
    <name type="scientific">Rhodotorula mucilaginosa</name>
    <name type="common">Yeast</name>
    <name type="synonym">Rhodotorula rubra</name>
    <dbReference type="NCBI Taxonomy" id="5537"/>
    <lineage>
        <taxon>Eukaryota</taxon>
        <taxon>Fungi</taxon>
        <taxon>Dikarya</taxon>
        <taxon>Basidiomycota</taxon>
        <taxon>Pucciniomycotina</taxon>
        <taxon>Microbotryomycetes</taxon>
        <taxon>Sporidiobolales</taxon>
        <taxon>Sporidiobolaceae</taxon>
        <taxon>Rhodotorula</taxon>
    </lineage>
</organism>
<dbReference type="FunFam" id="3.40.50.720:FF:000084">
    <property type="entry name" value="Short-chain dehydrogenase reductase"/>
    <property type="match status" value="1"/>
</dbReference>
<dbReference type="EMBL" id="PUHQ01000018">
    <property type="protein sequence ID" value="KAG0663741.1"/>
    <property type="molecule type" value="Genomic_DNA"/>
</dbReference>
<dbReference type="PANTHER" id="PTHR48107:SF16">
    <property type="entry name" value="NADPH-DEPENDENT ALDEHYDE REDUCTASE 1, CHLOROPLASTIC"/>
    <property type="match status" value="1"/>
</dbReference>
<dbReference type="Gene3D" id="3.40.50.720">
    <property type="entry name" value="NAD(P)-binding Rossmann-like Domain"/>
    <property type="match status" value="1"/>
</dbReference>
<dbReference type="InterPro" id="IPR036291">
    <property type="entry name" value="NAD(P)-bd_dom_sf"/>
</dbReference>
<reference evidence="4 5" key="1">
    <citation type="submission" date="2020-11" db="EMBL/GenBank/DDBJ databases">
        <title>Kefir isolates.</title>
        <authorList>
            <person name="Marcisauskas S."/>
            <person name="Kim Y."/>
            <person name="Blasche S."/>
        </authorList>
    </citation>
    <scope>NUCLEOTIDE SEQUENCE [LARGE SCALE GENOMIC DNA]</scope>
    <source>
        <strain evidence="4 5">KR</strain>
    </source>
</reference>
<evidence type="ECO:0000256" key="2">
    <source>
        <dbReference type="ARBA" id="ARBA00022857"/>
    </source>
</evidence>
<dbReference type="AlphaFoldDB" id="A0A9P6W4S7"/>
<dbReference type="OrthoDB" id="1393670at2759"/>
<dbReference type="PRINTS" id="PR00081">
    <property type="entry name" value="GDHRDH"/>
</dbReference>
<sequence length="303" mass="32912">MSDDKVITAYPNYAPKKFTQSLPGSDADMEPLAEHTKVERWHRGEPRLEEYVGSNKLKDKKALITGGDSGIGRTVAVFFAREGADVTINYLPEEEKDAQKTKELVEQAGRKCLLVPGDLMTQEFRDKLVAEHMKEYGALDILVNNASKQIQCKDLADIDMKNVESTFQSNIIAYIGLAKAALPHMKRGDVIINTTSVTAEKGSAGMLDYSATKGAITTFTKSLALQLAPKAIRVVGVAPGPVFTPLQPASRSADQMDNWGVGDIPLHGRVGQPAELGESYVYLATSNLTTGQIVHPNSGQYFA</sequence>
<dbReference type="PRINTS" id="PR00080">
    <property type="entry name" value="SDRFAMILY"/>
</dbReference>
<dbReference type="PROSITE" id="PS00061">
    <property type="entry name" value="ADH_SHORT"/>
    <property type="match status" value="1"/>
</dbReference>
<dbReference type="PANTHER" id="PTHR48107">
    <property type="entry name" value="NADPH-DEPENDENT ALDEHYDE REDUCTASE-LIKE PROTEIN, CHLOROPLASTIC-RELATED"/>
    <property type="match status" value="1"/>
</dbReference>
<gene>
    <name evidence="4" type="ORF">C6P46_002310</name>
</gene>
<dbReference type="Pfam" id="PF13561">
    <property type="entry name" value="adh_short_C2"/>
    <property type="match status" value="1"/>
</dbReference>
<dbReference type="GO" id="GO:0016614">
    <property type="term" value="F:oxidoreductase activity, acting on CH-OH group of donors"/>
    <property type="evidence" value="ECO:0007669"/>
    <property type="project" value="UniProtKB-ARBA"/>
</dbReference>
<name>A0A9P6W4S7_RHOMI</name>
<dbReference type="Proteomes" id="UP000777482">
    <property type="component" value="Unassembled WGS sequence"/>
</dbReference>
<evidence type="ECO:0000313" key="4">
    <source>
        <dbReference type="EMBL" id="KAG0663741.1"/>
    </source>
</evidence>
<evidence type="ECO:0000256" key="3">
    <source>
        <dbReference type="ARBA" id="ARBA00023002"/>
    </source>
</evidence>
<evidence type="ECO:0000256" key="1">
    <source>
        <dbReference type="ARBA" id="ARBA00006484"/>
    </source>
</evidence>
<protein>
    <submittedName>
        <fullName evidence="4">Uncharacterized protein</fullName>
    </submittedName>
</protein>
<proteinExistence type="inferred from homology"/>
<comment type="similarity">
    <text evidence="1">Belongs to the short-chain dehydrogenases/reductases (SDR) family.</text>
</comment>
<dbReference type="InterPro" id="IPR020904">
    <property type="entry name" value="Sc_DH/Rdtase_CS"/>
</dbReference>
<comment type="caution">
    <text evidence="4">The sequence shown here is derived from an EMBL/GenBank/DDBJ whole genome shotgun (WGS) entry which is preliminary data.</text>
</comment>
<evidence type="ECO:0000313" key="5">
    <source>
        <dbReference type="Proteomes" id="UP000777482"/>
    </source>
</evidence>
<accession>A0A9P6W4S7</accession>
<keyword evidence="3" id="KW-0560">Oxidoreductase</keyword>
<dbReference type="SUPFAM" id="SSF51735">
    <property type="entry name" value="NAD(P)-binding Rossmann-fold domains"/>
    <property type="match status" value="1"/>
</dbReference>
<dbReference type="InterPro" id="IPR002347">
    <property type="entry name" value="SDR_fam"/>
</dbReference>
<keyword evidence="2" id="KW-0521">NADP</keyword>